<feature type="transmembrane region" description="Helical" evidence="5">
    <location>
        <begin position="153"/>
        <end position="176"/>
    </location>
</feature>
<organism>
    <name type="scientific">Ixodes scapularis</name>
    <name type="common">Black-legged tick</name>
    <name type="synonym">Deer tick</name>
    <dbReference type="NCBI Taxonomy" id="6945"/>
    <lineage>
        <taxon>Eukaryota</taxon>
        <taxon>Metazoa</taxon>
        <taxon>Ecdysozoa</taxon>
        <taxon>Arthropoda</taxon>
        <taxon>Chelicerata</taxon>
        <taxon>Arachnida</taxon>
        <taxon>Acari</taxon>
        <taxon>Parasitiformes</taxon>
        <taxon>Ixodida</taxon>
        <taxon>Ixodoidea</taxon>
        <taxon>Ixodidae</taxon>
        <taxon>Ixodinae</taxon>
        <taxon>Ixodes</taxon>
    </lineage>
</organism>
<dbReference type="AlphaFoldDB" id="B7PW40"/>
<keyword evidence="8" id="KW-1185">Reference proteome</keyword>
<dbReference type="EnsemblMetazoa" id="ISCW007093-RA">
    <property type="protein sequence ID" value="ISCW007093-PA"/>
    <property type="gene ID" value="ISCW007093"/>
</dbReference>
<feature type="transmembrane region" description="Helical" evidence="5">
    <location>
        <begin position="410"/>
        <end position="429"/>
    </location>
</feature>
<dbReference type="PANTHER" id="PTHR24064">
    <property type="entry name" value="SOLUTE CARRIER FAMILY 22 MEMBER"/>
    <property type="match status" value="1"/>
</dbReference>
<dbReference type="Proteomes" id="UP000001555">
    <property type="component" value="Unassembled WGS sequence"/>
</dbReference>
<feature type="transmembrane region" description="Helical" evidence="5">
    <location>
        <begin position="238"/>
        <end position="257"/>
    </location>
</feature>
<evidence type="ECO:0000313" key="6">
    <source>
        <dbReference type="EMBL" id="EEC10812.1"/>
    </source>
</evidence>
<dbReference type="VEuPathDB" id="VectorBase:ISCW007093"/>
<keyword evidence="3 5" id="KW-1133">Transmembrane helix</keyword>
<dbReference type="InParanoid" id="B7PW40"/>
<evidence type="ECO:0000256" key="5">
    <source>
        <dbReference type="SAM" id="Phobius"/>
    </source>
</evidence>
<evidence type="ECO:0000256" key="1">
    <source>
        <dbReference type="ARBA" id="ARBA00004141"/>
    </source>
</evidence>
<keyword evidence="4 5" id="KW-0472">Membrane</keyword>
<keyword evidence="2 5" id="KW-0812">Transmembrane</keyword>
<feature type="transmembrane region" description="Helical" evidence="5">
    <location>
        <begin position="12"/>
        <end position="33"/>
    </location>
</feature>
<protein>
    <submittedName>
        <fullName evidence="6 7">Organic cation/carnitine transporter, putative</fullName>
    </submittedName>
</protein>
<evidence type="ECO:0000256" key="3">
    <source>
        <dbReference type="ARBA" id="ARBA00022989"/>
    </source>
</evidence>
<gene>
    <name evidence="7" type="primary">8032230</name>
    <name evidence="6" type="ORF">IscW_ISCW007093</name>
</gene>
<feature type="transmembrane region" description="Helical" evidence="5">
    <location>
        <begin position="326"/>
        <end position="343"/>
    </location>
</feature>
<dbReference type="OrthoDB" id="6512337at2759"/>
<proteinExistence type="predicted"/>
<evidence type="ECO:0000256" key="2">
    <source>
        <dbReference type="ARBA" id="ARBA00022692"/>
    </source>
</evidence>
<accession>B7PW40</accession>
<feature type="transmembrane region" description="Helical" evidence="5">
    <location>
        <begin position="473"/>
        <end position="489"/>
    </location>
</feature>
<dbReference type="VEuPathDB" id="VectorBase:ISCP_031081"/>
<dbReference type="EMBL" id="DS805425">
    <property type="protein sequence ID" value="EEC10812.1"/>
    <property type="molecule type" value="Genomic_DNA"/>
</dbReference>
<sequence length="519" mass="57568">MVPDELILGHSRYQLVVLACAHISAFMAVFHQVSTYLLSRPVDHWCKPPAQYAHMSPEAWMNLSIPLEEEGRYSQCTMYDPPDGPSNATRKVVGCVQWDYNLSPGVQTMVSQWNLVCGDALDLPVIVVYTIVADMLSIPVIAQVSDKAGRRNVIYACVVFAVVTWGVVYFATSYVLFTVGRIFLSIALSTLRMNTLILLFEVTSPGYRDCFISAAHLGVALAMTSATMLGCATVSKRTVLAVGMMPTALFVLAVGVVDESPRLLATRWEFDRVMNVLRWMYRVNGTSFAPPPLKNHFQVKRNEAFHDLVQVTILDLLSQAALRNRTILVGGVWFCLICSYYASWQLSPKICDVTLLLVISLYQVSTAPVSCVLLRLYGRKASLSVVCVLSGGLACVQSVSVILPDYMATILRHLTLSTILLNFFLCYVYTLELYPTVMRTMGVCTAMLCGKLGSVVSFFVRDQSKVHPSVPDILIAALMIGAMVLLSWLPETKYTKVPDTLYDVETQVVRGIVIKMFQK</sequence>
<reference evidence="7" key="2">
    <citation type="submission" date="2020-05" db="UniProtKB">
        <authorList>
            <consortium name="EnsemblMetazoa"/>
        </authorList>
    </citation>
    <scope>IDENTIFICATION</scope>
    <source>
        <strain evidence="7">wikel</strain>
    </source>
</reference>
<name>B7PW40_IXOSC</name>
<evidence type="ECO:0000256" key="4">
    <source>
        <dbReference type="ARBA" id="ARBA00023136"/>
    </source>
</evidence>
<dbReference type="GO" id="GO:0016020">
    <property type="term" value="C:membrane"/>
    <property type="evidence" value="ECO:0007669"/>
    <property type="project" value="UniProtKB-SubCell"/>
</dbReference>
<feature type="transmembrane region" description="Helical" evidence="5">
    <location>
        <begin position="182"/>
        <end position="200"/>
    </location>
</feature>
<feature type="transmembrane region" description="Helical" evidence="5">
    <location>
        <begin position="355"/>
        <end position="376"/>
    </location>
</feature>
<dbReference type="VEuPathDB" id="VectorBase:ISCI007093"/>
<dbReference type="Gene3D" id="1.20.1250.20">
    <property type="entry name" value="MFS general substrate transporter like domains"/>
    <property type="match status" value="1"/>
</dbReference>
<feature type="transmembrane region" description="Helical" evidence="5">
    <location>
        <begin position="123"/>
        <end position="141"/>
    </location>
</feature>
<dbReference type="PaxDb" id="6945-B7PW40"/>
<dbReference type="SUPFAM" id="SSF103473">
    <property type="entry name" value="MFS general substrate transporter"/>
    <property type="match status" value="1"/>
</dbReference>
<comment type="subcellular location">
    <subcellularLocation>
        <location evidence="1">Membrane</location>
        <topology evidence="1">Multi-pass membrane protein</topology>
    </subcellularLocation>
</comment>
<feature type="transmembrane region" description="Helical" evidence="5">
    <location>
        <begin position="212"/>
        <end position="232"/>
    </location>
</feature>
<feature type="transmembrane region" description="Helical" evidence="5">
    <location>
        <begin position="441"/>
        <end position="461"/>
    </location>
</feature>
<evidence type="ECO:0000313" key="8">
    <source>
        <dbReference type="Proteomes" id="UP000001555"/>
    </source>
</evidence>
<feature type="transmembrane region" description="Helical" evidence="5">
    <location>
        <begin position="383"/>
        <end position="404"/>
    </location>
</feature>
<dbReference type="InterPro" id="IPR036259">
    <property type="entry name" value="MFS_trans_sf"/>
</dbReference>
<reference evidence="6 8" key="1">
    <citation type="submission" date="2008-03" db="EMBL/GenBank/DDBJ databases">
        <title>Annotation of Ixodes scapularis.</title>
        <authorList>
            <consortium name="Ixodes scapularis Genome Project Consortium"/>
            <person name="Caler E."/>
            <person name="Hannick L.I."/>
            <person name="Bidwell S."/>
            <person name="Joardar V."/>
            <person name="Thiagarajan M."/>
            <person name="Amedeo P."/>
            <person name="Galinsky K.J."/>
            <person name="Schobel S."/>
            <person name="Inman J."/>
            <person name="Hostetler J."/>
            <person name="Miller J."/>
            <person name="Hammond M."/>
            <person name="Megy K."/>
            <person name="Lawson D."/>
            <person name="Kodira C."/>
            <person name="Sutton G."/>
            <person name="Meyer J."/>
            <person name="Hill C.A."/>
            <person name="Birren B."/>
            <person name="Nene V."/>
            <person name="Collins F."/>
            <person name="Alarcon-Chaidez F."/>
            <person name="Wikel S."/>
            <person name="Strausberg R."/>
        </authorList>
    </citation>
    <scope>NUCLEOTIDE SEQUENCE [LARGE SCALE GENOMIC DNA]</scope>
    <source>
        <strain evidence="8">Wikel</strain>
        <strain evidence="6">Wikel colony</strain>
    </source>
</reference>
<dbReference type="HOGENOM" id="CLU_001265_33_3_1"/>
<dbReference type="EMBL" id="ABJB010661044">
    <property type="status" value="NOT_ANNOTATED_CDS"/>
    <property type="molecule type" value="Genomic_DNA"/>
</dbReference>
<evidence type="ECO:0000313" key="7">
    <source>
        <dbReference type="EnsemblMetazoa" id="ISCW007093-PA"/>
    </source>
</evidence>